<reference evidence="2 3" key="1">
    <citation type="submission" date="2019-06" db="EMBL/GenBank/DDBJ databases">
        <authorList>
            <person name="Broberg M."/>
        </authorList>
    </citation>
    <scope>NUCLEOTIDE SEQUENCE [LARGE SCALE GENOMIC DNA]</scope>
</reference>
<dbReference type="EMBL" id="CABFNS010000737">
    <property type="protein sequence ID" value="VUC25598.1"/>
    <property type="molecule type" value="Genomic_DNA"/>
</dbReference>
<dbReference type="Proteomes" id="UP000766486">
    <property type="component" value="Unassembled WGS sequence"/>
</dbReference>
<dbReference type="InterPro" id="IPR002347">
    <property type="entry name" value="SDR_fam"/>
</dbReference>
<accession>A0ABY6U5V2</accession>
<name>A0ABY6U5V2_BIOOC</name>
<gene>
    <name evidence="2" type="ORF">CLO192961_LOCUS172218</name>
</gene>
<comment type="caution">
    <text evidence="2">The sequence shown here is derived from an EMBL/GenBank/DDBJ whole genome shotgun (WGS) entry which is preliminary data.</text>
</comment>
<protein>
    <submittedName>
        <fullName evidence="2">Uncharacterized protein</fullName>
    </submittedName>
</protein>
<evidence type="ECO:0000256" key="1">
    <source>
        <dbReference type="ARBA" id="ARBA00023002"/>
    </source>
</evidence>
<dbReference type="PANTHER" id="PTHR43639">
    <property type="entry name" value="OXIDOREDUCTASE, SHORT-CHAIN DEHYDROGENASE/REDUCTASE FAMILY (AFU_ORTHOLOGUE AFUA_5G02870)"/>
    <property type="match status" value="1"/>
</dbReference>
<keyword evidence="3" id="KW-1185">Reference proteome</keyword>
<dbReference type="PANTHER" id="PTHR43639:SF5">
    <property type="entry name" value="OXIDOREDUCTASE, SHORT-CHAIN DEHYDROGENASE_REDUCTASE FAMILY (AFU_ORTHOLOGUE AFUA_6G09140)"/>
    <property type="match status" value="1"/>
</dbReference>
<keyword evidence="1" id="KW-0560">Oxidoreductase</keyword>
<sequence>MSHPGRLEGKVAIVTGGGAGFGVGIVEKFIFEGAKVVVLDINKQQAEEVAARMQPQGSAIAIQGDVSLEKDWRAALDLAVRKFGKLDVVVNNAGVVYKACPSIETSEADHDRVMKVNLKSIYWSSNVIIPYFLKNQIGGLFINISSMASPRPRPNLVWYGASKGGVTNATKGLAIEWASRNIRFNVIHPVAGETNMVPFFLGGPDSPEARKGMMSTIPIGRFAVPADIGNAAAFLASDEASMITGASLDVDGGRGI</sequence>
<dbReference type="PRINTS" id="PR00081">
    <property type="entry name" value="GDHRDH"/>
</dbReference>
<organism evidence="2 3">
    <name type="scientific">Bionectria ochroleuca</name>
    <name type="common">Gliocladium roseum</name>
    <dbReference type="NCBI Taxonomy" id="29856"/>
    <lineage>
        <taxon>Eukaryota</taxon>
        <taxon>Fungi</taxon>
        <taxon>Dikarya</taxon>
        <taxon>Ascomycota</taxon>
        <taxon>Pezizomycotina</taxon>
        <taxon>Sordariomycetes</taxon>
        <taxon>Hypocreomycetidae</taxon>
        <taxon>Hypocreales</taxon>
        <taxon>Bionectriaceae</taxon>
        <taxon>Clonostachys</taxon>
    </lineage>
</organism>
<dbReference type="Pfam" id="PF13561">
    <property type="entry name" value="adh_short_C2"/>
    <property type="match status" value="1"/>
</dbReference>
<evidence type="ECO:0000313" key="2">
    <source>
        <dbReference type="EMBL" id="VUC25598.1"/>
    </source>
</evidence>
<dbReference type="Gene3D" id="3.40.50.720">
    <property type="entry name" value="NAD(P)-binding Rossmann-like Domain"/>
    <property type="match status" value="1"/>
</dbReference>
<proteinExistence type="predicted"/>
<dbReference type="SUPFAM" id="SSF51735">
    <property type="entry name" value="NAD(P)-binding Rossmann-fold domains"/>
    <property type="match status" value="1"/>
</dbReference>
<dbReference type="NCBIfam" id="NF005559">
    <property type="entry name" value="PRK07231.1"/>
    <property type="match status" value="1"/>
</dbReference>
<dbReference type="InterPro" id="IPR036291">
    <property type="entry name" value="NAD(P)-bd_dom_sf"/>
</dbReference>
<dbReference type="PRINTS" id="PR00080">
    <property type="entry name" value="SDRFAMILY"/>
</dbReference>
<evidence type="ECO:0000313" key="3">
    <source>
        <dbReference type="Proteomes" id="UP000766486"/>
    </source>
</evidence>